<evidence type="ECO:0000313" key="3">
    <source>
        <dbReference type="Proteomes" id="UP001175228"/>
    </source>
</evidence>
<keyword evidence="1" id="KW-0472">Membrane</keyword>
<dbReference type="AlphaFoldDB" id="A0AA39PTX4"/>
<evidence type="ECO:0000256" key="1">
    <source>
        <dbReference type="SAM" id="Phobius"/>
    </source>
</evidence>
<protein>
    <submittedName>
        <fullName evidence="2">Uncharacterized protein</fullName>
    </submittedName>
</protein>
<keyword evidence="3" id="KW-1185">Reference proteome</keyword>
<evidence type="ECO:0000313" key="2">
    <source>
        <dbReference type="EMBL" id="KAK0490104.1"/>
    </source>
</evidence>
<reference evidence="2" key="1">
    <citation type="submission" date="2023-06" db="EMBL/GenBank/DDBJ databases">
        <authorList>
            <consortium name="Lawrence Berkeley National Laboratory"/>
            <person name="Ahrendt S."/>
            <person name="Sahu N."/>
            <person name="Indic B."/>
            <person name="Wong-Bajracharya J."/>
            <person name="Merenyi Z."/>
            <person name="Ke H.-M."/>
            <person name="Monk M."/>
            <person name="Kocsube S."/>
            <person name="Drula E."/>
            <person name="Lipzen A."/>
            <person name="Balint B."/>
            <person name="Henrissat B."/>
            <person name="Andreopoulos B."/>
            <person name="Martin F.M."/>
            <person name="Harder C.B."/>
            <person name="Rigling D."/>
            <person name="Ford K.L."/>
            <person name="Foster G.D."/>
            <person name="Pangilinan J."/>
            <person name="Papanicolaou A."/>
            <person name="Barry K."/>
            <person name="LaButti K."/>
            <person name="Viragh M."/>
            <person name="Koriabine M."/>
            <person name="Yan M."/>
            <person name="Riley R."/>
            <person name="Champramary S."/>
            <person name="Plett K.L."/>
            <person name="Tsai I.J."/>
            <person name="Slot J."/>
            <person name="Sipos G."/>
            <person name="Plett J."/>
            <person name="Nagy L.G."/>
            <person name="Grigoriev I.V."/>
        </authorList>
    </citation>
    <scope>NUCLEOTIDE SEQUENCE</scope>
    <source>
        <strain evidence="2">HWK02</strain>
    </source>
</reference>
<sequence>MIVVVDISGDSAGGGRPWVKEEDQEAAHLPVADKMEGRTHLDQQIVQPNHVAGYAPSLVPAFIMYDLLQYCLWIGIIFVTSTFAQIQWWPWTRRNLPTVEGVEQRVLDAGNIHSCDSEEIVDKPIPGYTSEHDILAGRHWEDEACLPCIAHSEKSRGWRMGICVTVKNIGRRKRAMQPIVA</sequence>
<dbReference type="Proteomes" id="UP001175228">
    <property type="component" value="Unassembled WGS sequence"/>
</dbReference>
<feature type="transmembrane region" description="Helical" evidence="1">
    <location>
        <begin position="67"/>
        <end position="86"/>
    </location>
</feature>
<proteinExistence type="predicted"/>
<comment type="caution">
    <text evidence="2">The sequence shown here is derived from an EMBL/GenBank/DDBJ whole genome shotgun (WGS) entry which is preliminary data.</text>
</comment>
<keyword evidence="1" id="KW-0812">Transmembrane</keyword>
<accession>A0AA39PTX4</accession>
<organism evidence="2 3">
    <name type="scientific">Armillaria luteobubalina</name>
    <dbReference type="NCBI Taxonomy" id="153913"/>
    <lineage>
        <taxon>Eukaryota</taxon>
        <taxon>Fungi</taxon>
        <taxon>Dikarya</taxon>
        <taxon>Basidiomycota</taxon>
        <taxon>Agaricomycotina</taxon>
        <taxon>Agaricomycetes</taxon>
        <taxon>Agaricomycetidae</taxon>
        <taxon>Agaricales</taxon>
        <taxon>Marasmiineae</taxon>
        <taxon>Physalacriaceae</taxon>
        <taxon>Armillaria</taxon>
    </lineage>
</organism>
<dbReference type="EMBL" id="JAUEPU010000034">
    <property type="protein sequence ID" value="KAK0490104.1"/>
    <property type="molecule type" value="Genomic_DNA"/>
</dbReference>
<keyword evidence="1" id="KW-1133">Transmembrane helix</keyword>
<gene>
    <name evidence="2" type="ORF">EDD18DRAFT_1109658</name>
</gene>
<name>A0AA39PTX4_9AGAR</name>